<keyword evidence="5" id="KW-1185">Reference proteome</keyword>
<dbReference type="PANTHER" id="PTHR10083">
    <property type="entry name" value="KUNITZ-TYPE PROTEASE INHIBITOR-RELATED"/>
    <property type="match status" value="1"/>
</dbReference>
<dbReference type="AlphaFoldDB" id="A0A5J4NKA3"/>
<dbReference type="CDD" id="cd00109">
    <property type="entry name" value="Kunitz-type"/>
    <property type="match status" value="1"/>
</dbReference>
<dbReference type="SMART" id="SM00131">
    <property type="entry name" value="KU"/>
    <property type="match status" value="1"/>
</dbReference>
<name>A0A5J4NKA3_9TREM</name>
<accession>A0A5J4NKA3</accession>
<dbReference type="GO" id="GO:0005615">
    <property type="term" value="C:extracellular space"/>
    <property type="evidence" value="ECO:0007669"/>
    <property type="project" value="TreeGrafter"/>
</dbReference>
<dbReference type="InterPro" id="IPR020901">
    <property type="entry name" value="Prtase_inh_Kunz-CS"/>
</dbReference>
<dbReference type="SUPFAM" id="SSF57362">
    <property type="entry name" value="BPTI-like"/>
    <property type="match status" value="1"/>
</dbReference>
<dbReference type="Pfam" id="PF00014">
    <property type="entry name" value="Kunitz_BPTI"/>
    <property type="match status" value="1"/>
</dbReference>
<proteinExistence type="predicted"/>
<dbReference type="FunFam" id="4.10.410.10:FF:000020">
    <property type="entry name" value="Collagen, type VI, alpha 3"/>
    <property type="match status" value="1"/>
</dbReference>
<evidence type="ECO:0000313" key="4">
    <source>
        <dbReference type="EMBL" id="KAA3675748.1"/>
    </source>
</evidence>
<reference evidence="4 5" key="1">
    <citation type="journal article" date="2019" name="Gigascience">
        <title>Whole-genome sequence of the oriental lung fluke Paragonimus westermani.</title>
        <authorList>
            <person name="Oey H."/>
            <person name="Zakrzewski M."/>
            <person name="Narain K."/>
            <person name="Devi K.R."/>
            <person name="Agatsuma T."/>
            <person name="Nawaratna S."/>
            <person name="Gobert G.N."/>
            <person name="Jones M.K."/>
            <person name="Ragan M.A."/>
            <person name="McManus D.P."/>
            <person name="Krause L."/>
        </authorList>
    </citation>
    <scope>NUCLEOTIDE SEQUENCE [LARGE SCALE GENOMIC DNA]</scope>
    <source>
        <strain evidence="4 5">IND2009</strain>
    </source>
</reference>
<evidence type="ECO:0000256" key="2">
    <source>
        <dbReference type="SAM" id="SignalP"/>
    </source>
</evidence>
<dbReference type="Gene3D" id="4.10.410.10">
    <property type="entry name" value="Pancreatic trypsin inhibitor Kunitz domain"/>
    <property type="match status" value="1"/>
</dbReference>
<dbReference type="Proteomes" id="UP000324629">
    <property type="component" value="Unassembled WGS sequence"/>
</dbReference>
<dbReference type="PRINTS" id="PR00759">
    <property type="entry name" value="BASICPTASE"/>
</dbReference>
<dbReference type="GO" id="GO:0004867">
    <property type="term" value="F:serine-type endopeptidase inhibitor activity"/>
    <property type="evidence" value="ECO:0007669"/>
    <property type="project" value="InterPro"/>
</dbReference>
<dbReference type="InterPro" id="IPR036880">
    <property type="entry name" value="Kunitz_BPTI_sf"/>
</dbReference>
<organism evidence="4 5">
    <name type="scientific">Paragonimus westermani</name>
    <dbReference type="NCBI Taxonomy" id="34504"/>
    <lineage>
        <taxon>Eukaryota</taxon>
        <taxon>Metazoa</taxon>
        <taxon>Spiralia</taxon>
        <taxon>Lophotrochozoa</taxon>
        <taxon>Platyhelminthes</taxon>
        <taxon>Trematoda</taxon>
        <taxon>Digenea</taxon>
        <taxon>Plagiorchiida</taxon>
        <taxon>Troglotremata</taxon>
        <taxon>Troglotrematidae</taxon>
        <taxon>Paragonimus</taxon>
    </lineage>
</organism>
<evidence type="ECO:0000256" key="1">
    <source>
        <dbReference type="ARBA" id="ARBA00023157"/>
    </source>
</evidence>
<dbReference type="PROSITE" id="PS50279">
    <property type="entry name" value="BPTI_KUNITZ_2"/>
    <property type="match status" value="1"/>
</dbReference>
<feature type="domain" description="BPTI/Kunitz inhibitor" evidence="3">
    <location>
        <begin position="30"/>
        <end position="80"/>
    </location>
</feature>
<dbReference type="EMBL" id="QNGE01002341">
    <property type="protein sequence ID" value="KAA3675748.1"/>
    <property type="molecule type" value="Genomic_DNA"/>
</dbReference>
<evidence type="ECO:0000313" key="5">
    <source>
        <dbReference type="Proteomes" id="UP000324629"/>
    </source>
</evidence>
<dbReference type="InterPro" id="IPR050098">
    <property type="entry name" value="TFPI/VKTCI-like"/>
</dbReference>
<evidence type="ECO:0000259" key="3">
    <source>
        <dbReference type="PROSITE" id="PS50279"/>
    </source>
</evidence>
<keyword evidence="1" id="KW-1015">Disulfide bond</keyword>
<sequence>MDCRTIAVALLVALISLVRMPNIAALQRRCLFPPESGSCSDSVTMFAYDARSGECVPFVYSGCGGNANRFRSMDECMKQCGWKFPIPN</sequence>
<dbReference type="PROSITE" id="PS00280">
    <property type="entry name" value="BPTI_KUNITZ_1"/>
    <property type="match status" value="1"/>
</dbReference>
<feature type="chain" id="PRO_5023837387" description="BPTI/Kunitz inhibitor domain-containing protein" evidence="2">
    <location>
        <begin position="26"/>
        <end position="88"/>
    </location>
</feature>
<dbReference type="InterPro" id="IPR002223">
    <property type="entry name" value="Kunitz_BPTI"/>
</dbReference>
<gene>
    <name evidence="4" type="ORF">DEA37_0011835</name>
</gene>
<comment type="caution">
    <text evidence="4">The sequence shown here is derived from an EMBL/GenBank/DDBJ whole genome shotgun (WGS) entry which is preliminary data.</text>
</comment>
<dbReference type="PANTHER" id="PTHR10083:SF374">
    <property type="entry name" value="BPTI_KUNITZ INHIBITOR DOMAIN-CONTAINING PROTEIN"/>
    <property type="match status" value="1"/>
</dbReference>
<protein>
    <recommendedName>
        <fullName evidence="3">BPTI/Kunitz inhibitor domain-containing protein</fullName>
    </recommendedName>
</protein>
<feature type="signal peptide" evidence="2">
    <location>
        <begin position="1"/>
        <end position="25"/>
    </location>
</feature>
<keyword evidence="2" id="KW-0732">Signal</keyword>